<accession>A0A4D6LE84</accession>
<dbReference type="AlphaFoldDB" id="A0A4D6LE84"/>
<evidence type="ECO:0000313" key="2">
    <source>
        <dbReference type="Proteomes" id="UP000501690"/>
    </source>
</evidence>
<proteinExistence type="predicted"/>
<dbReference type="Proteomes" id="UP000501690">
    <property type="component" value="Linkage Group LG3"/>
</dbReference>
<evidence type="ECO:0000313" key="1">
    <source>
        <dbReference type="EMBL" id="QCD86921.1"/>
    </source>
</evidence>
<protein>
    <submittedName>
        <fullName evidence="1">Uncharacterized protein</fullName>
    </submittedName>
</protein>
<dbReference type="EMBL" id="CP039347">
    <property type="protein sequence ID" value="QCD86921.1"/>
    <property type="molecule type" value="Genomic_DNA"/>
</dbReference>
<gene>
    <name evidence="1" type="ORF">DEO72_LG3g1450</name>
</gene>
<organism evidence="1 2">
    <name type="scientific">Vigna unguiculata</name>
    <name type="common">Cowpea</name>
    <dbReference type="NCBI Taxonomy" id="3917"/>
    <lineage>
        <taxon>Eukaryota</taxon>
        <taxon>Viridiplantae</taxon>
        <taxon>Streptophyta</taxon>
        <taxon>Embryophyta</taxon>
        <taxon>Tracheophyta</taxon>
        <taxon>Spermatophyta</taxon>
        <taxon>Magnoliopsida</taxon>
        <taxon>eudicotyledons</taxon>
        <taxon>Gunneridae</taxon>
        <taxon>Pentapetalae</taxon>
        <taxon>rosids</taxon>
        <taxon>fabids</taxon>
        <taxon>Fabales</taxon>
        <taxon>Fabaceae</taxon>
        <taxon>Papilionoideae</taxon>
        <taxon>50 kb inversion clade</taxon>
        <taxon>NPAAA clade</taxon>
        <taxon>indigoferoid/millettioid clade</taxon>
        <taxon>Phaseoleae</taxon>
        <taxon>Vigna</taxon>
    </lineage>
</organism>
<sequence>MALMVFGGVGAVLGRTPLMRCCVRVLIGEPKHIRQRQYSNFQKCHQHQAFGLGSLRTEAINGTFGLGCNRTEAYKSCVVASVALSRFTDCKSPPAAVEFFQELLLPLQTWLLYTSTQHLISGVLPRTAPTPPNLALIHIYTTSHQWSSSKNCSYPSKPGSYTHLHNISSVEFFQELLLPLQTWLLYTSTQHLISGVLPRTAPTPPNLALIHIYTTSHQWSSSKNCSYPSKPGSYTHLHNISSVEFFQELLLPLQTWLLYTSTQHLISGVLPRTAPTPPNLALIHIYTTSHQWSSSKNCSYPSKPGSYTHLHNISSVEFFQELLLPLQTWLLYTSTQHLISGVLPRTAPTPPNTIKAMLTAAATTPILILCLLTNTET</sequence>
<keyword evidence="2" id="KW-1185">Reference proteome</keyword>
<name>A0A4D6LE84_VIGUN</name>
<reference evidence="1 2" key="1">
    <citation type="submission" date="2019-04" db="EMBL/GenBank/DDBJ databases">
        <title>An improved genome assembly and genetic linkage map for asparagus bean, Vigna unguiculata ssp. sesquipedialis.</title>
        <authorList>
            <person name="Xia Q."/>
            <person name="Zhang R."/>
            <person name="Dong Y."/>
        </authorList>
    </citation>
    <scope>NUCLEOTIDE SEQUENCE [LARGE SCALE GENOMIC DNA]</scope>
    <source>
        <tissue evidence="1">Leaf</tissue>
    </source>
</reference>